<protein>
    <submittedName>
        <fullName evidence="10">Helicase-related protein</fullName>
    </submittedName>
</protein>
<dbReference type="InterPro" id="IPR027417">
    <property type="entry name" value="P-loop_NTPase"/>
</dbReference>
<accession>A0ABU3B8L6</accession>
<sequence>MGQQTSTSRKASAAPTLGRLKSFGLEATWQAAFLLPRSWQDLSAPISDFSALVAHPEAAANASNGLLLRGELDGTPEVRFRTPPMLLGHIRDANGLALGFSEFGDTRELQQALQAHAADLILHVQAKLIDDERLWLSNPTLIPREWVGHMRPVYPGLHRVIKPDTVRERVLALLDDAIPEAASWLLDHLLAPQSKLDGQTTASDLDCRIADMAVIPRIIYRLGFDQNPPDFPGNLAAQHRALHRPLCELLRQAHLPRSMIGGRRAHRALDMLGALGTYKHALANRPAGHAPNWRASIDLDHRLPGLPFPLTEEQMTACREIASDLSRATPMRRILSGDVGTGKTAVYGMAAASAVDAGARVAILLPSQTLAAQVYQELTTWWPDLMSTSELVIAGATPRPLAGLQLLVGTTSLLTQPAGMVDFLIVDEQHRFSREQREALGGPTTHLLEVTATCIPRTQALMRYGVIQVSKLTQCHVDKDIRTTLYHADDRKALFDRVRETLERHRQVLVIHPTRSAETKKDGLPSAEAAFQKWEALFPGQVRLVHGQMDTNAQSLDDMRHGRANILVATTVVEVGIDLPLLERVLVVHAERFGLTALHQIRGRVARKGGVGYCDLYLPREVGDKSIERLQVLESMSGGFEVAEADLALRGFGDLSSNSERQTGADETFLFGRGLDVKCLDQVISVLA</sequence>
<evidence type="ECO:0000313" key="10">
    <source>
        <dbReference type="EMBL" id="MDT0618513.1"/>
    </source>
</evidence>
<keyword evidence="2" id="KW-0227">DNA damage</keyword>
<reference evidence="10 11" key="1">
    <citation type="submission" date="2023-09" db="EMBL/GenBank/DDBJ databases">
        <authorList>
            <person name="Rey-Velasco X."/>
        </authorList>
    </citation>
    <scope>NUCLEOTIDE SEQUENCE [LARGE SCALE GENOMIC DNA]</scope>
    <source>
        <strain evidence="10 11">P385</strain>
    </source>
</reference>
<dbReference type="Pfam" id="PF00270">
    <property type="entry name" value="DEAD"/>
    <property type="match status" value="1"/>
</dbReference>
<organism evidence="10 11">
    <name type="scientific">Spectribacter acetivorans</name>
    <dbReference type="NCBI Taxonomy" id="3075603"/>
    <lineage>
        <taxon>Bacteria</taxon>
        <taxon>Pseudomonadati</taxon>
        <taxon>Pseudomonadota</taxon>
        <taxon>Gammaproteobacteria</taxon>
        <taxon>Salinisphaerales</taxon>
        <taxon>Salinisphaeraceae</taxon>
        <taxon>Spectribacter</taxon>
    </lineage>
</organism>
<keyword evidence="7" id="KW-0234">DNA repair</keyword>
<proteinExistence type="predicted"/>
<evidence type="ECO:0000259" key="8">
    <source>
        <dbReference type="PROSITE" id="PS51192"/>
    </source>
</evidence>
<dbReference type="PROSITE" id="PS51192">
    <property type="entry name" value="HELICASE_ATP_BIND_1"/>
    <property type="match status" value="1"/>
</dbReference>
<evidence type="ECO:0000313" key="11">
    <source>
        <dbReference type="Proteomes" id="UP001259982"/>
    </source>
</evidence>
<comment type="caution">
    <text evidence="10">The sequence shown here is derived from an EMBL/GenBank/DDBJ whole genome shotgun (WGS) entry which is preliminary data.</text>
</comment>
<evidence type="ECO:0000256" key="7">
    <source>
        <dbReference type="ARBA" id="ARBA00023204"/>
    </source>
</evidence>
<keyword evidence="11" id="KW-1185">Reference proteome</keyword>
<dbReference type="InterPro" id="IPR011545">
    <property type="entry name" value="DEAD/DEAH_box_helicase_dom"/>
</dbReference>
<dbReference type="InterPro" id="IPR047112">
    <property type="entry name" value="RecG/Mfd"/>
</dbReference>
<name>A0ABU3B8L6_9GAMM</name>
<evidence type="ECO:0000259" key="9">
    <source>
        <dbReference type="PROSITE" id="PS51194"/>
    </source>
</evidence>
<evidence type="ECO:0000256" key="5">
    <source>
        <dbReference type="ARBA" id="ARBA00022840"/>
    </source>
</evidence>
<dbReference type="Proteomes" id="UP001259982">
    <property type="component" value="Unassembled WGS sequence"/>
</dbReference>
<evidence type="ECO:0000256" key="6">
    <source>
        <dbReference type="ARBA" id="ARBA00023125"/>
    </source>
</evidence>
<dbReference type="RefSeq" id="WP_311658640.1">
    <property type="nucleotide sequence ID" value="NZ_JAVRHY010000006.1"/>
</dbReference>
<dbReference type="SUPFAM" id="SSF52540">
    <property type="entry name" value="P-loop containing nucleoside triphosphate hydrolases"/>
    <property type="match status" value="1"/>
</dbReference>
<evidence type="ECO:0000256" key="3">
    <source>
        <dbReference type="ARBA" id="ARBA00022801"/>
    </source>
</evidence>
<dbReference type="Gene3D" id="3.40.50.300">
    <property type="entry name" value="P-loop containing nucleotide triphosphate hydrolases"/>
    <property type="match status" value="2"/>
</dbReference>
<dbReference type="InterPro" id="IPR014001">
    <property type="entry name" value="Helicase_ATP-bd"/>
</dbReference>
<keyword evidence="6" id="KW-0238">DNA-binding</keyword>
<keyword evidence="3" id="KW-0378">Hydrolase</keyword>
<evidence type="ECO:0000256" key="2">
    <source>
        <dbReference type="ARBA" id="ARBA00022763"/>
    </source>
</evidence>
<dbReference type="SMART" id="SM00490">
    <property type="entry name" value="HELICc"/>
    <property type="match status" value="1"/>
</dbReference>
<dbReference type="Pfam" id="PF00271">
    <property type="entry name" value="Helicase_C"/>
    <property type="match status" value="1"/>
</dbReference>
<dbReference type="PANTHER" id="PTHR47964:SF1">
    <property type="entry name" value="ATP-DEPENDENT DNA HELICASE HOMOLOG RECG, CHLOROPLASTIC"/>
    <property type="match status" value="1"/>
</dbReference>
<keyword evidence="5" id="KW-0067">ATP-binding</keyword>
<dbReference type="PROSITE" id="PS51194">
    <property type="entry name" value="HELICASE_CTER"/>
    <property type="match status" value="1"/>
</dbReference>
<dbReference type="GO" id="GO:0004386">
    <property type="term" value="F:helicase activity"/>
    <property type="evidence" value="ECO:0007669"/>
    <property type="project" value="UniProtKB-KW"/>
</dbReference>
<feature type="domain" description="Helicase ATP-binding" evidence="8">
    <location>
        <begin position="324"/>
        <end position="472"/>
    </location>
</feature>
<keyword evidence="4 10" id="KW-0347">Helicase</keyword>
<evidence type="ECO:0000256" key="1">
    <source>
        <dbReference type="ARBA" id="ARBA00022741"/>
    </source>
</evidence>
<dbReference type="EMBL" id="JAVRHY010000006">
    <property type="protein sequence ID" value="MDT0618513.1"/>
    <property type="molecule type" value="Genomic_DNA"/>
</dbReference>
<feature type="domain" description="Helicase C-terminal" evidence="9">
    <location>
        <begin position="490"/>
        <end position="653"/>
    </location>
</feature>
<gene>
    <name evidence="10" type="ORF">RM531_08485</name>
</gene>
<dbReference type="PANTHER" id="PTHR47964">
    <property type="entry name" value="ATP-DEPENDENT DNA HELICASE HOMOLOG RECG, CHLOROPLASTIC"/>
    <property type="match status" value="1"/>
</dbReference>
<keyword evidence="1" id="KW-0547">Nucleotide-binding</keyword>
<dbReference type="InterPro" id="IPR001650">
    <property type="entry name" value="Helicase_C-like"/>
</dbReference>
<evidence type="ECO:0000256" key="4">
    <source>
        <dbReference type="ARBA" id="ARBA00022806"/>
    </source>
</evidence>
<dbReference type="SMART" id="SM00487">
    <property type="entry name" value="DEXDc"/>
    <property type="match status" value="1"/>
</dbReference>